<name>A0A7T8BAS4_9SPIR</name>
<keyword evidence="1" id="KW-0812">Transmembrane</keyword>
<protein>
    <submittedName>
        <fullName evidence="2">Uncharacterized protein</fullName>
    </submittedName>
</protein>
<evidence type="ECO:0000313" key="2">
    <source>
        <dbReference type="EMBL" id="QQO08463.1"/>
    </source>
</evidence>
<organism evidence="2 3">
    <name type="scientific">Breznakiella homolactica</name>
    <dbReference type="NCBI Taxonomy" id="2798577"/>
    <lineage>
        <taxon>Bacteria</taxon>
        <taxon>Pseudomonadati</taxon>
        <taxon>Spirochaetota</taxon>
        <taxon>Spirochaetia</taxon>
        <taxon>Spirochaetales</taxon>
        <taxon>Breznakiellaceae</taxon>
        <taxon>Breznakiella</taxon>
    </lineage>
</organism>
<dbReference type="Proteomes" id="UP000595917">
    <property type="component" value="Chromosome"/>
</dbReference>
<proteinExistence type="predicted"/>
<accession>A0A7T8BAS4</accession>
<dbReference type="AlphaFoldDB" id="A0A7T8BAS4"/>
<sequence length="232" mass="25345">MNGDSELQHGEFSNETTASAAGIAADAAKQGSRAVKYTLLMGLFFLLPNTGALAAGLVGFFSAGITGLKGLYLFLIILAGAASCVAAAYCTYRFLIIDTIRISYGYLTPLFRKLCGGIAEKIAAGSESPIKKGYDWAETIADSFQEAYNSRIPWLIRKGVQFILEQIPFGDIMYHVSVDTSGEAPQVGESLYTQTDAYIKKRFFAGNSMNWVLWLLPANTILQFIFLKLIFK</sequence>
<evidence type="ECO:0000256" key="1">
    <source>
        <dbReference type="SAM" id="Phobius"/>
    </source>
</evidence>
<reference evidence="2" key="1">
    <citation type="submission" date="2021-01" db="EMBL/GenBank/DDBJ databases">
        <title>Description of Breznakiella homolactica.</title>
        <authorList>
            <person name="Song Y."/>
            <person name="Brune A."/>
        </authorList>
    </citation>
    <scope>NUCLEOTIDE SEQUENCE</scope>
    <source>
        <strain evidence="2">RmG30</strain>
    </source>
</reference>
<dbReference type="RefSeq" id="WP_215625769.1">
    <property type="nucleotide sequence ID" value="NZ_CP067089.2"/>
</dbReference>
<keyword evidence="1" id="KW-1133">Transmembrane helix</keyword>
<dbReference type="KEGG" id="bhc:JFL75_16220"/>
<keyword evidence="1" id="KW-0472">Membrane</keyword>
<keyword evidence="3" id="KW-1185">Reference proteome</keyword>
<evidence type="ECO:0000313" key="3">
    <source>
        <dbReference type="Proteomes" id="UP000595917"/>
    </source>
</evidence>
<feature type="transmembrane region" description="Helical" evidence="1">
    <location>
        <begin position="211"/>
        <end position="231"/>
    </location>
</feature>
<feature type="transmembrane region" description="Helical" evidence="1">
    <location>
        <begin position="39"/>
        <end position="65"/>
    </location>
</feature>
<feature type="transmembrane region" description="Helical" evidence="1">
    <location>
        <begin position="71"/>
        <end position="92"/>
    </location>
</feature>
<dbReference type="EMBL" id="CP067089">
    <property type="protein sequence ID" value="QQO08463.1"/>
    <property type="molecule type" value="Genomic_DNA"/>
</dbReference>
<gene>
    <name evidence="2" type="ORF">JFL75_16220</name>
</gene>